<dbReference type="GO" id="GO:0008254">
    <property type="term" value="F:3'-nucleotidase activity"/>
    <property type="evidence" value="ECO:0007669"/>
    <property type="project" value="TreeGrafter"/>
</dbReference>
<dbReference type="Gene3D" id="3.30.540.10">
    <property type="entry name" value="Fructose-1,6-Bisphosphatase, subunit A, domain 1"/>
    <property type="match status" value="1"/>
</dbReference>
<gene>
    <name evidence="15" type="ORF">RDWZM_009662</name>
</gene>
<dbReference type="InterPro" id="IPR050725">
    <property type="entry name" value="CysQ/Inositol_MonoPase"/>
</dbReference>
<keyword evidence="11" id="KW-1133">Transmembrane helix</keyword>
<dbReference type="OMA" id="VKQVAWQ"/>
<feature type="binding site" evidence="14">
    <location>
        <position position="165"/>
    </location>
    <ligand>
        <name>Mg(2+)</name>
        <dbReference type="ChEBI" id="CHEBI:18420"/>
        <label>1</label>
        <note>catalytic</note>
    </ligand>
</feature>
<name>A0A9Q0M3H7_BLOTA</name>
<evidence type="ECO:0000256" key="13">
    <source>
        <dbReference type="ARBA" id="ARBA00042119"/>
    </source>
</evidence>
<dbReference type="GO" id="GO:0016020">
    <property type="term" value="C:membrane"/>
    <property type="evidence" value="ECO:0007669"/>
    <property type="project" value="UniProtKB-SubCell"/>
</dbReference>
<comment type="catalytic activity">
    <reaction evidence="1">
        <text>a myo-inositol phosphate + H2O = myo-inositol + phosphate</text>
        <dbReference type="Rhea" id="RHEA:24056"/>
        <dbReference type="ChEBI" id="CHEBI:15377"/>
        <dbReference type="ChEBI" id="CHEBI:17268"/>
        <dbReference type="ChEBI" id="CHEBI:43474"/>
        <dbReference type="ChEBI" id="CHEBI:84139"/>
        <dbReference type="EC" id="3.1.3.25"/>
    </reaction>
</comment>
<comment type="subcellular location">
    <subcellularLocation>
        <location evidence="3">Membrane</location>
        <topology evidence="3">Single-pass membrane protein</topology>
    </subcellularLocation>
</comment>
<evidence type="ECO:0000256" key="3">
    <source>
        <dbReference type="ARBA" id="ARBA00004167"/>
    </source>
</evidence>
<feature type="binding site" evidence="14">
    <location>
        <position position="167"/>
    </location>
    <ligand>
        <name>Mg(2+)</name>
        <dbReference type="ChEBI" id="CHEBI:18420"/>
        <label>1</label>
        <note>catalytic</note>
    </ligand>
</feature>
<dbReference type="EC" id="3.1.3.25" evidence="6"/>
<evidence type="ECO:0000256" key="7">
    <source>
        <dbReference type="ARBA" id="ARBA00022692"/>
    </source>
</evidence>
<evidence type="ECO:0000256" key="8">
    <source>
        <dbReference type="ARBA" id="ARBA00022723"/>
    </source>
</evidence>
<evidence type="ECO:0000313" key="15">
    <source>
        <dbReference type="EMBL" id="KAJ6218505.1"/>
    </source>
</evidence>
<comment type="similarity">
    <text evidence="5">Belongs to the inositol monophosphatase superfamily.</text>
</comment>
<dbReference type="Proteomes" id="UP001142055">
    <property type="component" value="Chromosome 3"/>
</dbReference>
<evidence type="ECO:0000313" key="16">
    <source>
        <dbReference type="Proteomes" id="UP001142055"/>
    </source>
</evidence>
<evidence type="ECO:0000256" key="1">
    <source>
        <dbReference type="ARBA" id="ARBA00001033"/>
    </source>
</evidence>
<evidence type="ECO:0000256" key="9">
    <source>
        <dbReference type="ARBA" id="ARBA00022801"/>
    </source>
</evidence>
<dbReference type="InterPro" id="IPR000760">
    <property type="entry name" value="Inositol_monophosphatase-like"/>
</dbReference>
<dbReference type="GO" id="GO:0052834">
    <property type="term" value="F:inositol monophosphate phosphatase activity"/>
    <property type="evidence" value="ECO:0007669"/>
    <property type="project" value="UniProtKB-EC"/>
</dbReference>
<comment type="cofactor">
    <cofactor evidence="2 14">
        <name>Mg(2+)</name>
        <dbReference type="ChEBI" id="CHEBI:18420"/>
    </cofactor>
</comment>
<feature type="binding site" evidence="14">
    <location>
        <position position="168"/>
    </location>
    <ligand>
        <name>Mg(2+)</name>
        <dbReference type="ChEBI" id="CHEBI:18420"/>
        <label>1</label>
        <note>catalytic</note>
    </ligand>
</feature>
<comment type="pathway">
    <text evidence="4">Polyol metabolism; myo-inositol biosynthesis; myo-inositol from D-glucose 6-phosphate: step 2/2.</text>
</comment>
<evidence type="ECO:0000256" key="11">
    <source>
        <dbReference type="ARBA" id="ARBA00022989"/>
    </source>
</evidence>
<evidence type="ECO:0000256" key="10">
    <source>
        <dbReference type="ARBA" id="ARBA00022842"/>
    </source>
</evidence>
<evidence type="ECO:0000256" key="6">
    <source>
        <dbReference type="ARBA" id="ARBA00013106"/>
    </source>
</evidence>
<evidence type="ECO:0000256" key="14">
    <source>
        <dbReference type="PIRSR" id="PIRSR600760-2"/>
    </source>
</evidence>
<evidence type="ECO:0000256" key="12">
    <source>
        <dbReference type="ARBA" id="ARBA00023136"/>
    </source>
</evidence>
<keyword evidence="16" id="KW-1185">Reference proteome</keyword>
<dbReference type="PANTHER" id="PTHR43028:SF4">
    <property type="entry name" value="INOSITOL MONOPHOSPHATASE 3"/>
    <property type="match status" value="1"/>
</dbReference>
<dbReference type="EMBL" id="JAPWDV010000003">
    <property type="protein sequence ID" value="KAJ6218505.1"/>
    <property type="molecule type" value="Genomic_DNA"/>
</dbReference>
<sequence length="344" mass="38497">MTPHTILGDTWYETIATYDQRRRFTFYGAIVPSFATSSDNIQINPYRSSYVNFKKLLIACIIAAQRGGTEVVKARVSNLNIKVKGKTKEGVIDVLTQGDRMSNMAMVNSMLDTFPGIKIISEEHLPTSNEINPIVINRSLFNNDAFSTIPDDINLNIDDLVIWIDPLDATKEYSEGLTQYVTTMVCVARYGEPLIGVIHQPFVSKTYWATKFGIDKQLLSLRHSFMSPNNPVRLTISRSHKGNVEQMAQNALGNVSIIEAAGSGFKTIQLIKGNADIYLHKTYIKKWDICAPNAILKFATEGTLTTINGDSIRYDFESDFVNKDGVFATAKSDLVTIRDKFAHY</sequence>
<protein>
    <recommendedName>
        <fullName evidence="6">inositol-phosphate phosphatase</fullName>
        <ecNumber evidence="6">3.1.3.25</ecNumber>
    </recommendedName>
    <alternativeName>
        <fullName evidence="13">Myo-inositol monophosphatase A3</fullName>
    </alternativeName>
</protein>
<keyword evidence="7" id="KW-0812">Transmembrane</keyword>
<dbReference type="Pfam" id="PF00459">
    <property type="entry name" value="Inositol_P"/>
    <property type="match status" value="1"/>
</dbReference>
<evidence type="ECO:0000256" key="4">
    <source>
        <dbReference type="ARBA" id="ARBA00005152"/>
    </source>
</evidence>
<keyword evidence="8 14" id="KW-0479">Metal-binding</keyword>
<feature type="binding site" evidence="14">
    <location>
        <position position="122"/>
    </location>
    <ligand>
        <name>Mg(2+)</name>
        <dbReference type="ChEBI" id="CHEBI:18420"/>
        <label>1</label>
        <note>catalytic</note>
    </ligand>
</feature>
<reference evidence="15" key="1">
    <citation type="submission" date="2022-12" db="EMBL/GenBank/DDBJ databases">
        <title>Genome assemblies of Blomia tropicalis.</title>
        <authorList>
            <person name="Cui Y."/>
        </authorList>
    </citation>
    <scope>NUCLEOTIDE SEQUENCE</scope>
    <source>
        <tissue evidence="15">Adult mites</tissue>
    </source>
</reference>
<dbReference type="SUPFAM" id="SSF56655">
    <property type="entry name" value="Carbohydrate phosphatase"/>
    <property type="match status" value="1"/>
</dbReference>
<proteinExistence type="inferred from homology"/>
<dbReference type="GO" id="GO:0005737">
    <property type="term" value="C:cytoplasm"/>
    <property type="evidence" value="ECO:0007669"/>
    <property type="project" value="UniProtKB-ARBA"/>
</dbReference>
<dbReference type="AlphaFoldDB" id="A0A9Q0M3H7"/>
<evidence type="ECO:0000256" key="5">
    <source>
        <dbReference type="ARBA" id="ARBA00009759"/>
    </source>
</evidence>
<dbReference type="GO" id="GO:0012505">
    <property type="term" value="C:endomembrane system"/>
    <property type="evidence" value="ECO:0007669"/>
    <property type="project" value="TreeGrafter"/>
</dbReference>
<keyword evidence="12" id="KW-0472">Membrane</keyword>
<feature type="binding site" evidence="14">
    <location>
        <position position="288"/>
    </location>
    <ligand>
        <name>Mg(2+)</name>
        <dbReference type="ChEBI" id="CHEBI:18420"/>
        <label>1</label>
        <note>catalytic</note>
    </ligand>
</feature>
<dbReference type="Gene3D" id="3.40.190.80">
    <property type="match status" value="1"/>
</dbReference>
<evidence type="ECO:0000256" key="2">
    <source>
        <dbReference type="ARBA" id="ARBA00001946"/>
    </source>
</evidence>
<organism evidence="15 16">
    <name type="scientific">Blomia tropicalis</name>
    <name type="common">Mite</name>
    <dbReference type="NCBI Taxonomy" id="40697"/>
    <lineage>
        <taxon>Eukaryota</taxon>
        <taxon>Metazoa</taxon>
        <taxon>Ecdysozoa</taxon>
        <taxon>Arthropoda</taxon>
        <taxon>Chelicerata</taxon>
        <taxon>Arachnida</taxon>
        <taxon>Acari</taxon>
        <taxon>Acariformes</taxon>
        <taxon>Sarcoptiformes</taxon>
        <taxon>Astigmata</taxon>
        <taxon>Glycyphagoidea</taxon>
        <taxon>Echimyopodidae</taxon>
        <taxon>Blomia</taxon>
    </lineage>
</organism>
<keyword evidence="10 14" id="KW-0460">Magnesium</keyword>
<dbReference type="FunFam" id="3.30.540.10:FF:000012">
    <property type="entry name" value="Blast:Putative inositol monophosphatase 3"/>
    <property type="match status" value="1"/>
</dbReference>
<keyword evidence="9" id="KW-0378">Hydrolase</keyword>
<comment type="caution">
    <text evidence="15">The sequence shown here is derived from an EMBL/GenBank/DDBJ whole genome shotgun (WGS) entry which is preliminary data.</text>
</comment>
<dbReference type="GO" id="GO:0046872">
    <property type="term" value="F:metal ion binding"/>
    <property type="evidence" value="ECO:0007669"/>
    <property type="project" value="UniProtKB-KW"/>
</dbReference>
<dbReference type="PANTHER" id="PTHR43028">
    <property type="entry name" value="3'(2'),5'-BISPHOSPHATE NUCLEOTIDASE 1"/>
    <property type="match status" value="1"/>
</dbReference>
<accession>A0A9Q0M3H7</accession>